<dbReference type="InterPro" id="IPR001940">
    <property type="entry name" value="Peptidase_S1C"/>
</dbReference>
<keyword evidence="2" id="KW-0378">Hydrolase</keyword>
<dbReference type="EMBL" id="UINC01108822">
    <property type="protein sequence ID" value="SVC75208.1"/>
    <property type="molecule type" value="Genomic_DNA"/>
</dbReference>
<dbReference type="AlphaFoldDB" id="A0A382PRC9"/>
<feature type="non-terminal residue" evidence="3">
    <location>
        <position position="296"/>
    </location>
</feature>
<dbReference type="InterPro" id="IPR036034">
    <property type="entry name" value="PDZ_sf"/>
</dbReference>
<dbReference type="InterPro" id="IPR051201">
    <property type="entry name" value="Chloro_Bact_Ser_Proteases"/>
</dbReference>
<dbReference type="Gene3D" id="2.30.42.10">
    <property type="match status" value="1"/>
</dbReference>
<evidence type="ECO:0000256" key="2">
    <source>
        <dbReference type="ARBA" id="ARBA00022801"/>
    </source>
</evidence>
<gene>
    <name evidence="3" type="ORF">METZ01_LOCUS328062</name>
</gene>
<dbReference type="SUPFAM" id="SSF50494">
    <property type="entry name" value="Trypsin-like serine proteases"/>
    <property type="match status" value="1"/>
</dbReference>
<dbReference type="Pfam" id="PF13365">
    <property type="entry name" value="Trypsin_2"/>
    <property type="match status" value="1"/>
</dbReference>
<dbReference type="InterPro" id="IPR009003">
    <property type="entry name" value="Peptidase_S1_PA"/>
</dbReference>
<evidence type="ECO:0000313" key="3">
    <source>
        <dbReference type="EMBL" id="SVC75208.1"/>
    </source>
</evidence>
<evidence type="ECO:0000256" key="1">
    <source>
        <dbReference type="ARBA" id="ARBA00022670"/>
    </source>
</evidence>
<dbReference type="GO" id="GO:0004252">
    <property type="term" value="F:serine-type endopeptidase activity"/>
    <property type="evidence" value="ECO:0007669"/>
    <property type="project" value="InterPro"/>
</dbReference>
<protein>
    <recommendedName>
        <fullName evidence="4">PDZ domain-containing protein</fullName>
    </recommendedName>
</protein>
<reference evidence="3" key="1">
    <citation type="submission" date="2018-05" db="EMBL/GenBank/DDBJ databases">
        <authorList>
            <person name="Lanie J.A."/>
            <person name="Ng W.-L."/>
            <person name="Kazmierczak K.M."/>
            <person name="Andrzejewski T.M."/>
            <person name="Davidsen T.M."/>
            <person name="Wayne K.J."/>
            <person name="Tettelin H."/>
            <person name="Glass J.I."/>
            <person name="Rusch D."/>
            <person name="Podicherti R."/>
            <person name="Tsui H.-C.T."/>
            <person name="Winkler M.E."/>
        </authorList>
    </citation>
    <scope>NUCLEOTIDE SEQUENCE</scope>
</reference>
<dbReference type="Gene3D" id="2.40.10.120">
    <property type="match status" value="1"/>
</dbReference>
<evidence type="ECO:0008006" key="4">
    <source>
        <dbReference type="Google" id="ProtNLM"/>
    </source>
</evidence>
<dbReference type="PRINTS" id="PR00834">
    <property type="entry name" value="PROTEASES2C"/>
</dbReference>
<organism evidence="3">
    <name type="scientific">marine metagenome</name>
    <dbReference type="NCBI Taxonomy" id="408172"/>
    <lineage>
        <taxon>unclassified sequences</taxon>
        <taxon>metagenomes</taxon>
        <taxon>ecological metagenomes</taxon>
    </lineage>
</organism>
<sequence length="296" mass="31502">MFGLVLSTPAEAIAKLTPESNAQMQLSFAPLVKQAAPAVVNIYTRRVVEQVLRSPLFDDPFFRRFFGERFGSPGRKRQQKQNSLGSGVLLTADGMIVTNHHVIRGADEITVALSDRREFDATLVLDDERTDLAVLSIDTNDERLPFLELRDSDSLEVGDLVLAIGNPFNVGQTVTSGIVSALARTGIGVSDFQFFIQTDAAINPGNSGGALISMDGRLVGINSAIYSKTGGSHGIGFAVPSAMVRAVLASAKAGLPHVKRPWLGASTQAVTADIAASIGMKRPRGVMVRSVFPNGP</sequence>
<accession>A0A382PRC9</accession>
<dbReference type="GO" id="GO:0006508">
    <property type="term" value="P:proteolysis"/>
    <property type="evidence" value="ECO:0007669"/>
    <property type="project" value="UniProtKB-KW"/>
</dbReference>
<proteinExistence type="predicted"/>
<dbReference type="PANTHER" id="PTHR43343">
    <property type="entry name" value="PEPTIDASE S12"/>
    <property type="match status" value="1"/>
</dbReference>
<dbReference type="SUPFAM" id="SSF50156">
    <property type="entry name" value="PDZ domain-like"/>
    <property type="match status" value="1"/>
</dbReference>
<keyword evidence="1" id="KW-0645">Protease</keyword>
<name>A0A382PRC9_9ZZZZ</name>
<dbReference type="PANTHER" id="PTHR43343:SF3">
    <property type="entry name" value="PROTEASE DO-LIKE 8, CHLOROPLASTIC"/>
    <property type="match status" value="1"/>
</dbReference>